<dbReference type="PANTHER" id="PTHR33939">
    <property type="entry name" value="PROTEIN CBG22215"/>
    <property type="match status" value="1"/>
</dbReference>
<gene>
    <name evidence="4" type="primary">LOC124293926</name>
</gene>
<feature type="compositionally biased region" description="Polar residues" evidence="1">
    <location>
        <begin position="10"/>
        <end position="20"/>
    </location>
</feature>
<dbReference type="RefSeq" id="XP_046592897.1">
    <property type="nucleotide sequence ID" value="XM_046736941.1"/>
</dbReference>
<evidence type="ECO:0000259" key="2">
    <source>
        <dbReference type="Pfam" id="PF13358"/>
    </source>
</evidence>
<organism evidence="3 4">
    <name type="scientific">Neodiprion lecontei</name>
    <name type="common">Redheaded pine sawfly</name>
    <dbReference type="NCBI Taxonomy" id="441921"/>
    <lineage>
        <taxon>Eukaryota</taxon>
        <taxon>Metazoa</taxon>
        <taxon>Ecdysozoa</taxon>
        <taxon>Arthropoda</taxon>
        <taxon>Hexapoda</taxon>
        <taxon>Insecta</taxon>
        <taxon>Pterygota</taxon>
        <taxon>Neoptera</taxon>
        <taxon>Endopterygota</taxon>
        <taxon>Hymenoptera</taxon>
        <taxon>Tenthredinoidea</taxon>
        <taxon>Diprionidae</taxon>
        <taxon>Diprioninae</taxon>
        <taxon>Neodiprion</taxon>
    </lineage>
</organism>
<accession>A0ABM3FY00</accession>
<evidence type="ECO:0000256" key="1">
    <source>
        <dbReference type="SAM" id="MobiDB-lite"/>
    </source>
</evidence>
<sequence length="450" mass="52286">MGENMDVQGRSLSPPNTNKRGQVVHKRERIVIVNLYKDLKVENPRITKREAHAILSRRTGFGIFSIKNTLLQYENTGRVTSPNQKKRRMSRNHLVDEFDRNAIRKKVHEFYLKKEFPTLKEVLRAVNEDEDLPNFKRTMFWKLLSELNFTYVSRRHNSILIERDDIILWRRNYLKAIRKFRKEGRPIYYLDETWVNVGDVSSKVKNTSLRGLSISSDPSGKGKRLIVLNIGSSIGFVPNGLSCFESKKCTAVYHDEMNGDTFLEWFERVLPSLADNAVIVMDDAPSHSVKLEKSPDSSWKKIEIIEWLKSKGQVADMSMLKPELLQIVSLIKDNSNKYVTDEKAKEHNKTVLRLPPYHCELNPIGMAWSMVKDHVKSHKTEFEIDDVKRLLKEGVERVTTEHWGNFVRHVIEAETKLWESDQIADRMIDDMQPLFIDVNADIDSDDESSD</sequence>
<protein>
    <submittedName>
        <fullName evidence="4">Uncharacterized protein LOC124293926</fullName>
    </submittedName>
</protein>
<dbReference type="Gene3D" id="3.30.420.10">
    <property type="entry name" value="Ribonuclease H-like superfamily/Ribonuclease H"/>
    <property type="match status" value="1"/>
</dbReference>
<keyword evidence="3" id="KW-1185">Reference proteome</keyword>
<feature type="region of interest" description="Disordered" evidence="1">
    <location>
        <begin position="1"/>
        <end position="22"/>
    </location>
</feature>
<dbReference type="PANTHER" id="PTHR33939:SF1">
    <property type="entry name" value="DUF4371 DOMAIN-CONTAINING PROTEIN"/>
    <property type="match status" value="1"/>
</dbReference>
<proteinExistence type="predicted"/>
<evidence type="ECO:0000313" key="4">
    <source>
        <dbReference type="RefSeq" id="XP_046592897.1"/>
    </source>
</evidence>
<dbReference type="Proteomes" id="UP000829291">
    <property type="component" value="Chromosome 4"/>
</dbReference>
<evidence type="ECO:0000313" key="3">
    <source>
        <dbReference type="Proteomes" id="UP000829291"/>
    </source>
</evidence>
<feature type="domain" description="Tc1-like transposase DDE" evidence="2">
    <location>
        <begin position="239"/>
        <end position="379"/>
    </location>
</feature>
<dbReference type="GeneID" id="124293926"/>
<dbReference type="InterPro" id="IPR038717">
    <property type="entry name" value="Tc1-like_DDE_dom"/>
</dbReference>
<dbReference type="InterPro" id="IPR036397">
    <property type="entry name" value="RNaseH_sf"/>
</dbReference>
<dbReference type="Pfam" id="PF13358">
    <property type="entry name" value="DDE_3"/>
    <property type="match status" value="1"/>
</dbReference>
<name>A0ABM3FY00_NEOLC</name>
<reference evidence="4" key="1">
    <citation type="submission" date="2025-08" db="UniProtKB">
        <authorList>
            <consortium name="RefSeq"/>
        </authorList>
    </citation>
    <scope>IDENTIFICATION</scope>
    <source>
        <tissue evidence="4">Thorax and Abdomen</tissue>
    </source>
</reference>